<evidence type="ECO:0000256" key="2">
    <source>
        <dbReference type="ARBA" id="ARBA00004496"/>
    </source>
</evidence>
<feature type="region of interest" description="Disordered" evidence="10">
    <location>
        <begin position="35"/>
        <end position="88"/>
    </location>
</feature>
<dbReference type="GO" id="GO:0009288">
    <property type="term" value="C:bacterial-type flagellum"/>
    <property type="evidence" value="ECO:0007669"/>
    <property type="project" value="InterPro"/>
</dbReference>
<evidence type="ECO:0000256" key="9">
    <source>
        <dbReference type="ARBA" id="ARBA00023225"/>
    </source>
</evidence>
<dbReference type="InterPro" id="IPR018035">
    <property type="entry name" value="Flagellar_FliH/T3SS_HrpE"/>
</dbReference>
<keyword evidence="12" id="KW-0969">Cilium</keyword>
<organism evidence="12 13">
    <name type="scientific">Parendozoicomonas haliclonae</name>
    <dbReference type="NCBI Taxonomy" id="1960125"/>
    <lineage>
        <taxon>Bacteria</taxon>
        <taxon>Pseudomonadati</taxon>
        <taxon>Pseudomonadota</taxon>
        <taxon>Gammaproteobacteria</taxon>
        <taxon>Oceanospirillales</taxon>
        <taxon>Endozoicomonadaceae</taxon>
        <taxon>Parendozoicomonas</taxon>
    </lineage>
</organism>
<dbReference type="PANTHER" id="PTHR34982:SF1">
    <property type="entry name" value="FLAGELLAR ASSEMBLY PROTEIN FLIH"/>
    <property type="match status" value="1"/>
</dbReference>
<keyword evidence="9" id="KW-1006">Bacterial flagellum protein export</keyword>
<evidence type="ECO:0000256" key="4">
    <source>
        <dbReference type="ARBA" id="ARBA00016507"/>
    </source>
</evidence>
<sequence>MKTTGKILKPNHTPSNAQAEKVMFPAFAKPVQRELPVDEPSAIITEPVVQKTRPAPSNNQTSHSEQDRQEGFRSGYQQGITKGQEDGYKQGFAEGTEAGLKQGHEQGYQKGLEEGTKAGADQGYQQGMERSRQDMDFLSGQMNQQLSQIRNLSLQHRQQLSELLTQVIETAVSHITRVEMRNRPEQIHKVIEDTLEQLPDHHGRYQVHLNPVDSERLIQLHPEIRERWTIISAPEVAPGDCYIEAEHSEAESSHKQRMQDCLEQVRQHLPSELEKILV</sequence>
<keyword evidence="7" id="KW-1005">Bacterial flagellum biogenesis</keyword>
<keyword evidence="12" id="KW-0282">Flagellum</keyword>
<keyword evidence="13" id="KW-1185">Reference proteome</keyword>
<proteinExistence type="inferred from homology"/>
<dbReference type="GO" id="GO:0015031">
    <property type="term" value="P:protein transport"/>
    <property type="evidence" value="ECO:0007669"/>
    <property type="project" value="UniProtKB-KW"/>
</dbReference>
<feature type="region of interest" description="Disordered" evidence="10">
    <location>
        <begin position="1"/>
        <end position="20"/>
    </location>
</feature>
<dbReference type="OrthoDB" id="6196089at2"/>
<evidence type="ECO:0000313" key="13">
    <source>
        <dbReference type="Proteomes" id="UP000196573"/>
    </source>
</evidence>
<keyword evidence="6" id="KW-0963">Cytoplasm</keyword>
<dbReference type="GO" id="GO:0003774">
    <property type="term" value="F:cytoskeletal motor activity"/>
    <property type="evidence" value="ECO:0007669"/>
    <property type="project" value="InterPro"/>
</dbReference>
<evidence type="ECO:0000256" key="3">
    <source>
        <dbReference type="ARBA" id="ARBA00006602"/>
    </source>
</evidence>
<dbReference type="GO" id="GO:0071973">
    <property type="term" value="P:bacterial-type flagellum-dependent cell motility"/>
    <property type="evidence" value="ECO:0007669"/>
    <property type="project" value="InterPro"/>
</dbReference>
<reference evidence="12 13" key="1">
    <citation type="submission" date="2017-03" db="EMBL/GenBank/DDBJ databases">
        <authorList>
            <person name="Afonso C.L."/>
            <person name="Miller P.J."/>
            <person name="Scott M.A."/>
            <person name="Spackman E."/>
            <person name="Goraichik I."/>
            <person name="Dimitrov K.M."/>
            <person name="Suarez D.L."/>
            <person name="Swayne D.E."/>
        </authorList>
    </citation>
    <scope>NUCLEOTIDE SEQUENCE [LARGE SCALE GENOMIC DNA]</scope>
    <source>
        <strain evidence="12">SB41UT1</strain>
    </source>
</reference>
<evidence type="ECO:0000256" key="8">
    <source>
        <dbReference type="ARBA" id="ARBA00022927"/>
    </source>
</evidence>
<comment type="function">
    <text evidence="1">Needed for flagellar regrowth and assembly.</text>
</comment>
<dbReference type="GO" id="GO:0044781">
    <property type="term" value="P:bacterial-type flagellum organization"/>
    <property type="evidence" value="ECO:0007669"/>
    <property type="project" value="UniProtKB-KW"/>
</dbReference>
<evidence type="ECO:0000313" key="12">
    <source>
        <dbReference type="EMBL" id="SMA39696.1"/>
    </source>
</evidence>
<dbReference type="PANTHER" id="PTHR34982">
    <property type="entry name" value="YOP PROTEINS TRANSLOCATION PROTEIN L"/>
    <property type="match status" value="1"/>
</dbReference>
<evidence type="ECO:0000256" key="6">
    <source>
        <dbReference type="ARBA" id="ARBA00022490"/>
    </source>
</evidence>
<keyword evidence="8" id="KW-0653">Protein transport</keyword>
<comment type="subcellular location">
    <subcellularLocation>
        <location evidence="2">Cytoplasm</location>
    </subcellularLocation>
</comment>
<evidence type="ECO:0000259" key="11">
    <source>
        <dbReference type="Pfam" id="PF02108"/>
    </source>
</evidence>
<accession>A0A1X7AGQ9</accession>
<dbReference type="Pfam" id="PF02108">
    <property type="entry name" value="FliH"/>
    <property type="match status" value="1"/>
</dbReference>
<evidence type="ECO:0000256" key="7">
    <source>
        <dbReference type="ARBA" id="ARBA00022795"/>
    </source>
</evidence>
<dbReference type="EMBL" id="FWPT01000002">
    <property type="protein sequence ID" value="SMA39696.1"/>
    <property type="molecule type" value="Genomic_DNA"/>
</dbReference>
<evidence type="ECO:0000256" key="1">
    <source>
        <dbReference type="ARBA" id="ARBA00003041"/>
    </source>
</evidence>
<dbReference type="GO" id="GO:0005829">
    <property type="term" value="C:cytosol"/>
    <property type="evidence" value="ECO:0007669"/>
    <property type="project" value="TreeGrafter"/>
</dbReference>
<dbReference type="PRINTS" id="PR01003">
    <property type="entry name" value="FLGFLIH"/>
</dbReference>
<dbReference type="RefSeq" id="WP_087107646.1">
    <property type="nucleotide sequence ID" value="NZ_CBCSCN010000001.1"/>
</dbReference>
<protein>
    <recommendedName>
        <fullName evidence="4">Flagellar assembly protein FliH</fullName>
    </recommendedName>
</protein>
<evidence type="ECO:0000256" key="5">
    <source>
        <dbReference type="ARBA" id="ARBA00022448"/>
    </source>
</evidence>
<dbReference type="Proteomes" id="UP000196573">
    <property type="component" value="Unassembled WGS sequence"/>
</dbReference>
<keyword evidence="5" id="KW-0813">Transport</keyword>
<gene>
    <name evidence="12" type="ORF">EHSB41UT_01082</name>
</gene>
<comment type="similarity">
    <text evidence="3">Belongs to the FliH family.</text>
</comment>
<dbReference type="InterPro" id="IPR000563">
    <property type="entry name" value="Flag_FliH"/>
</dbReference>
<dbReference type="AlphaFoldDB" id="A0A1X7AGQ9"/>
<keyword evidence="12" id="KW-0966">Cell projection</keyword>
<dbReference type="InterPro" id="IPR051472">
    <property type="entry name" value="T3SS_Stator/FliH"/>
</dbReference>
<name>A0A1X7AGQ9_9GAMM</name>
<feature type="domain" description="Flagellar assembly protein FliH/Type III secretion system HrpE" evidence="11">
    <location>
        <begin position="140"/>
        <end position="260"/>
    </location>
</feature>
<evidence type="ECO:0000256" key="10">
    <source>
        <dbReference type="SAM" id="MobiDB-lite"/>
    </source>
</evidence>